<dbReference type="GO" id="GO:0000786">
    <property type="term" value="C:nucleosome"/>
    <property type="evidence" value="ECO:0007669"/>
    <property type="project" value="UniProtKB-KW"/>
</dbReference>
<dbReference type="Pfam" id="PF00125">
    <property type="entry name" value="Histone"/>
    <property type="match status" value="1"/>
</dbReference>
<dbReference type="SMART" id="SM00414">
    <property type="entry name" value="H2A"/>
    <property type="match status" value="1"/>
</dbReference>
<dbReference type="InterPro" id="IPR002119">
    <property type="entry name" value="Histone_H2A"/>
</dbReference>
<comment type="subunit">
    <text evidence="2">The nucleosome is a histone octamer containing two molecules each of H2A, H2B, H3 and H4 assembled in one H3-H4 heterotetramer and two H2A-H2B heterodimers. The octamer wraps approximately 147 bp of DNA.</text>
</comment>
<dbReference type="GO" id="GO:0005634">
    <property type="term" value="C:nucleus"/>
    <property type="evidence" value="ECO:0007669"/>
    <property type="project" value="UniProtKB-SubCell"/>
</dbReference>
<keyword evidence="1" id="KW-1017">Isopeptide bond</keyword>
<evidence type="ECO:0000256" key="3">
    <source>
        <dbReference type="SAM" id="MobiDB-lite"/>
    </source>
</evidence>
<dbReference type="AlphaFoldDB" id="A0A8X6Q1G7"/>
<dbReference type="GO" id="GO:0030527">
    <property type="term" value="F:structural constituent of chromatin"/>
    <property type="evidence" value="ECO:0007669"/>
    <property type="project" value="InterPro"/>
</dbReference>
<dbReference type="PANTHER" id="PTHR23430">
    <property type="entry name" value="HISTONE H2A"/>
    <property type="match status" value="1"/>
</dbReference>
<dbReference type="InterPro" id="IPR009072">
    <property type="entry name" value="Histone-fold"/>
</dbReference>
<sequence length="108" mass="12250">MFGIRNVLQKKKKSPKRSKTPKRPTLQKPLFPVDEIYTMLRKGRANVVPQVPLYLAAVYEYITVEIIEKAGNHAISRRSSTIETRDIMAAIQTDPELNDVLGETIKAN</sequence>
<evidence type="ECO:0000256" key="2">
    <source>
        <dbReference type="RuleBase" id="RU003767"/>
    </source>
</evidence>
<evidence type="ECO:0000256" key="1">
    <source>
        <dbReference type="ARBA" id="ARBA00022499"/>
    </source>
</evidence>
<dbReference type="EMBL" id="BMAW01075419">
    <property type="protein sequence ID" value="GFT96862.1"/>
    <property type="molecule type" value="Genomic_DNA"/>
</dbReference>
<comment type="subcellular location">
    <subcellularLocation>
        <location evidence="2">Nucleus</location>
    </subcellularLocation>
</comment>
<dbReference type="SUPFAM" id="SSF47113">
    <property type="entry name" value="Histone-fold"/>
    <property type="match status" value="1"/>
</dbReference>
<dbReference type="Proteomes" id="UP000887013">
    <property type="component" value="Unassembled WGS sequence"/>
</dbReference>
<keyword evidence="2" id="KW-0539">Nucleus</keyword>
<keyword evidence="6" id="KW-1185">Reference proteome</keyword>
<keyword evidence="2" id="KW-0238">DNA-binding</keyword>
<dbReference type="GO" id="GO:0046982">
    <property type="term" value="F:protein heterodimerization activity"/>
    <property type="evidence" value="ECO:0007669"/>
    <property type="project" value="InterPro"/>
</dbReference>
<proteinExistence type="inferred from homology"/>
<dbReference type="CDD" id="cd22915">
    <property type="entry name" value="HFD_SOS1_rpt2"/>
    <property type="match status" value="1"/>
</dbReference>
<accession>A0A8X6Q1G7</accession>
<dbReference type="OrthoDB" id="6430734at2759"/>
<keyword evidence="2" id="KW-0544">Nucleosome core</keyword>
<dbReference type="Gene3D" id="1.10.20.10">
    <property type="entry name" value="Histone, subunit A"/>
    <property type="match status" value="1"/>
</dbReference>
<evidence type="ECO:0000259" key="4">
    <source>
        <dbReference type="Pfam" id="PF00125"/>
    </source>
</evidence>
<comment type="similarity">
    <text evidence="2">Belongs to the histone H2A family.</text>
</comment>
<keyword evidence="2" id="KW-0158">Chromosome</keyword>
<comment type="caution">
    <text evidence="5">The sequence shown here is derived from an EMBL/GenBank/DDBJ whole genome shotgun (WGS) entry which is preliminary data.</text>
</comment>
<evidence type="ECO:0000313" key="6">
    <source>
        <dbReference type="Proteomes" id="UP000887013"/>
    </source>
</evidence>
<feature type="domain" description="Core Histone H2A/H2B/H3" evidence="4">
    <location>
        <begin position="47"/>
        <end position="92"/>
    </location>
</feature>
<feature type="region of interest" description="Disordered" evidence="3">
    <location>
        <begin position="1"/>
        <end position="27"/>
    </location>
</feature>
<dbReference type="PRINTS" id="PR00620">
    <property type="entry name" value="HISTONEH2A"/>
</dbReference>
<gene>
    <name evidence="5" type="primary">NCL1_20795</name>
    <name evidence="5" type="ORF">NPIL_169031</name>
</gene>
<reference evidence="5" key="1">
    <citation type="submission" date="2020-08" db="EMBL/GenBank/DDBJ databases">
        <title>Multicomponent nature underlies the extraordinary mechanical properties of spider dragline silk.</title>
        <authorList>
            <person name="Kono N."/>
            <person name="Nakamura H."/>
            <person name="Mori M."/>
            <person name="Yoshida Y."/>
            <person name="Ohtoshi R."/>
            <person name="Malay A.D."/>
            <person name="Moran D.A.P."/>
            <person name="Tomita M."/>
            <person name="Numata K."/>
            <person name="Arakawa K."/>
        </authorList>
    </citation>
    <scope>NUCLEOTIDE SEQUENCE</scope>
</reference>
<organism evidence="5 6">
    <name type="scientific">Nephila pilipes</name>
    <name type="common">Giant wood spider</name>
    <name type="synonym">Nephila maculata</name>
    <dbReference type="NCBI Taxonomy" id="299642"/>
    <lineage>
        <taxon>Eukaryota</taxon>
        <taxon>Metazoa</taxon>
        <taxon>Ecdysozoa</taxon>
        <taxon>Arthropoda</taxon>
        <taxon>Chelicerata</taxon>
        <taxon>Arachnida</taxon>
        <taxon>Araneae</taxon>
        <taxon>Araneomorphae</taxon>
        <taxon>Entelegynae</taxon>
        <taxon>Araneoidea</taxon>
        <taxon>Nephilidae</taxon>
        <taxon>Nephila</taxon>
    </lineage>
</organism>
<feature type="compositionally biased region" description="Basic residues" evidence="3">
    <location>
        <begin position="8"/>
        <end position="22"/>
    </location>
</feature>
<dbReference type="InterPro" id="IPR007125">
    <property type="entry name" value="H2A/H2B/H3"/>
</dbReference>
<dbReference type="GO" id="GO:0003677">
    <property type="term" value="F:DNA binding"/>
    <property type="evidence" value="ECO:0007669"/>
    <property type="project" value="UniProtKB-KW"/>
</dbReference>
<protein>
    <recommendedName>
        <fullName evidence="2">Histone H2A</fullName>
    </recommendedName>
</protein>
<evidence type="ECO:0000313" key="5">
    <source>
        <dbReference type="EMBL" id="GFT96862.1"/>
    </source>
</evidence>
<name>A0A8X6Q1G7_NEPPI</name>